<sequence>MAEKDGILWKLLGRERKEIYRRRWYKFKSNPLSVLGLGIVATVVFSAILAPYIIPYPESVGLYMNFTEAFQPPSLKHPFGTDGYGRDIFSRTIYGFRYSLLLATVVLSIVVVPGTILGMIAGYYRDTKIETAIMRLTDIFLGVPPLILALAVASVLSPNLINSMFAITLMWWPWYTRLAYSSTSAVVNEPFVKAAQLIGSGLKHILFKEIAPNIMGSILTKVTLDVGWVILIGASLSFLGLGAQPPTPDLGTMVAEGAKYLPYYWWPTIFPAMAIVYIILGFNLLGDGIRDALSSD</sequence>
<feature type="transmembrane region" description="Helical" evidence="7">
    <location>
        <begin position="32"/>
        <end position="54"/>
    </location>
</feature>
<evidence type="ECO:0000259" key="8">
    <source>
        <dbReference type="PROSITE" id="PS50928"/>
    </source>
</evidence>
<keyword evidence="2 7" id="KW-0813">Transport</keyword>
<dbReference type="PROSITE" id="PS50928">
    <property type="entry name" value="ABC_TM1"/>
    <property type="match status" value="1"/>
</dbReference>
<organism evidence="9">
    <name type="scientific">Fervidicoccus fontis</name>
    <dbReference type="NCBI Taxonomy" id="683846"/>
    <lineage>
        <taxon>Archaea</taxon>
        <taxon>Thermoproteota</taxon>
        <taxon>Thermoprotei</taxon>
        <taxon>Fervidicoccales</taxon>
        <taxon>Fervidicoccaceae</taxon>
        <taxon>Fervidicoccus</taxon>
    </lineage>
</organism>
<dbReference type="AlphaFoldDB" id="A0A7J3SJ55"/>
<evidence type="ECO:0000313" key="9">
    <source>
        <dbReference type="EMBL" id="HGZ59636.1"/>
    </source>
</evidence>
<evidence type="ECO:0000256" key="1">
    <source>
        <dbReference type="ARBA" id="ARBA00004651"/>
    </source>
</evidence>
<keyword evidence="6 7" id="KW-0472">Membrane</keyword>
<gene>
    <name evidence="9" type="ORF">ENW83_00285</name>
</gene>
<feature type="domain" description="ABC transmembrane type-1" evidence="8">
    <location>
        <begin position="96"/>
        <end position="286"/>
    </location>
</feature>
<dbReference type="CDD" id="cd06261">
    <property type="entry name" value="TM_PBP2"/>
    <property type="match status" value="1"/>
</dbReference>
<keyword evidence="5 7" id="KW-1133">Transmembrane helix</keyword>
<evidence type="ECO:0000256" key="3">
    <source>
        <dbReference type="ARBA" id="ARBA00022475"/>
    </source>
</evidence>
<reference evidence="9" key="1">
    <citation type="journal article" date="2020" name="mSystems">
        <title>Genome- and Community-Level Interaction Insights into Carbon Utilization and Element Cycling Functions of Hydrothermarchaeota in Hydrothermal Sediment.</title>
        <authorList>
            <person name="Zhou Z."/>
            <person name="Liu Y."/>
            <person name="Xu W."/>
            <person name="Pan J."/>
            <person name="Luo Z.H."/>
            <person name="Li M."/>
        </authorList>
    </citation>
    <scope>NUCLEOTIDE SEQUENCE [LARGE SCALE GENOMIC DNA]</scope>
    <source>
        <strain evidence="9">SpSt-885</strain>
    </source>
</reference>
<evidence type="ECO:0000256" key="2">
    <source>
        <dbReference type="ARBA" id="ARBA00022448"/>
    </source>
</evidence>
<dbReference type="PANTHER" id="PTHR43386:SF1">
    <property type="entry name" value="D,D-DIPEPTIDE TRANSPORT SYSTEM PERMEASE PROTEIN DDPC-RELATED"/>
    <property type="match status" value="1"/>
</dbReference>
<evidence type="ECO:0000256" key="4">
    <source>
        <dbReference type="ARBA" id="ARBA00022692"/>
    </source>
</evidence>
<dbReference type="InterPro" id="IPR000515">
    <property type="entry name" value="MetI-like"/>
</dbReference>
<feature type="transmembrane region" description="Helical" evidence="7">
    <location>
        <begin position="263"/>
        <end position="285"/>
    </location>
</feature>
<dbReference type="EMBL" id="DTLS01000009">
    <property type="protein sequence ID" value="HGZ59636.1"/>
    <property type="molecule type" value="Genomic_DNA"/>
</dbReference>
<dbReference type="PANTHER" id="PTHR43386">
    <property type="entry name" value="OLIGOPEPTIDE TRANSPORT SYSTEM PERMEASE PROTEIN APPC"/>
    <property type="match status" value="1"/>
</dbReference>
<dbReference type="GO" id="GO:0005886">
    <property type="term" value="C:plasma membrane"/>
    <property type="evidence" value="ECO:0007669"/>
    <property type="project" value="UniProtKB-SubCell"/>
</dbReference>
<comment type="caution">
    <text evidence="9">The sequence shown here is derived from an EMBL/GenBank/DDBJ whole genome shotgun (WGS) entry which is preliminary data.</text>
</comment>
<dbReference type="Pfam" id="PF12911">
    <property type="entry name" value="OppC_N"/>
    <property type="match status" value="1"/>
</dbReference>
<dbReference type="InterPro" id="IPR035906">
    <property type="entry name" value="MetI-like_sf"/>
</dbReference>
<comment type="subcellular location">
    <subcellularLocation>
        <location evidence="1 7">Cell membrane</location>
        <topology evidence="1 7">Multi-pass membrane protein</topology>
    </subcellularLocation>
</comment>
<dbReference type="Pfam" id="PF00528">
    <property type="entry name" value="BPD_transp_1"/>
    <property type="match status" value="1"/>
</dbReference>
<dbReference type="InterPro" id="IPR050366">
    <property type="entry name" value="BP-dependent_transpt_permease"/>
</dbReference>
<evidence type="ECO:0000256" key="5">
    <source>
        <dbReference type="ARBA" id="ARBA00022989"/>
    </source>
</evidence>
<dbReference type="InterPro" id="IPR025966">
    <property type="entry name" value="OppC_N"/>
</dbReference>
<protein>
    <submittedName>
        <fullName evidence="9">ABC transporter permease</fullName>
    </submittedName>
</protein>
<accession>A0A7J3SJ55</accession>
<keyword evidence="3" id="KW-1003">Cell membrane</keyword>
<comment type="similarity">
    <text evidence="7">Belongs to the binding-protein-dependent transport system permease family.</text>
</comment>
<feature type="transmembrane region" description="Helical" evidence="7">
    <location>
        <begin position="136"/>
        <end position="153"/>
    </location>
</feature>
<evidence type="ECO:0000256" key="6">
    <source>
        <dbReference type="ARBA" id="ARBA00023136"/>
    </source>
</evidence>
<proteinExistence type="inferred from homology"/>
<name>A0A7J3SJ55_9CREN</name>
<feature type="transmembrane region" description="Helical" evidence="7">
    <location>
        <begin position="222"/>
        <end position="243"/>
    </location>
</feature>
<evidence type="ECO:0000256" key="7">
    <source>
        <dbReference type="RuleBase" id="RU363032"/>
    </source>
</evidence>
<dbReference type="Gene3D" id="1.10.3720.10">
    <property type="entry name" value="MetI-like"/>
    <property type="match status" value="1"/>
</dbReference>
<keyword evidence="4 7" id="KW-0812">Transmembrane</keyword>
<feature type="transmembrane region" description="Helical" evidence="7">
    <location>
        <begin position="100"/>
        <end position="124"/>
    </location>
</feature>
<dbReference type="SUPFAM" id="SSF161098">
    <property type="entry name" value="MetI-like"/>
    <property type="match status" value="1"/>
</dbReference>
<dbReference type="GO" id="GO:0055085">
    <property type="term" value="P:transmembrane transport"/>
    <property type="evidence" value="ECO:0007669"/>
    <property type="project" value="InterPro"/>
</dbReference>